<dbReference type="EMBL" id="GBRH01225782">
    <property type="protein sequence ID" value="JAD72113.1"/>
    <property type="molecule type" value="Transcribed_RNA"/>
</dbReference>
<proteinExistence type="predicted"/>
<reference evidence="1" key="2">
    <citation type="journal article" date="2015" name="Data Brief">
        <title>Shoot transcriptome of the giant reed, Arundo donax.</title>
        <authorList>
            <person name="Barrero R.A."/>
            <person name="Guerrero F.D."/>
            <person name="Moolhuijzen P."/>
            <person name="Goolsby J.A."/>
            <person name="Tidwell J."/>
            <person name="Bellgard S.E."/>
            <person name="Bellgard M.I."/>
        </authorList>
    </citation>
    <scope>NUCLEOTIDE SEQUENCE</scope>
    <source>
        <tissue evidence="1">Shoot tissue taken approximately 20 cm above the soil surface</tissue>
    </source>
</reference>
<protein>
    <submittedName>
        <fullName evidence="1">Uncharacterized protein</fullName>
    </submittedName>
</protein>
<organism evidence="1">
    <name type="scientific">Arundo donax</name>
    <name type="common">Giant reed</name>
    <name type="synonym">Donax arundinaceus</name>
    <dbReference type="NCBI Taxonomy" id="35708"/>
    <lineage>
        <taxon>Eukaryota</taxon>
        <taxon>Viridiplantae</taxon>
        <taxon>Streptophyta</taxon>
        <taxon>Embryophyta</taxon>
        <taxon>Tracheophyta</taxon>
        <taxon>Spermatophyta</taxon>
        <taxon>Magnoliopsida</taxon>
        <taxon>Liliopsida</taxon>
        <taxon>Poales</taxon>
        <taxon>Poaceae</taxon>
        <taxon>PACMAD clade</taxon>
        <taxon>Arundinoideae</taxon>
        <taxon>Arundineae</taxon>
        <taxon>Arundo</taxon>
    </lineage>
</organism>
<evidence type="ECO:0000313" key="1">
    <source>
        <dbReference type="EMBL" id="JAD72113.1"/>
    </source>
</evidence>
<dbReference type="AlphaFoldDB" id="A0A0A9CCG6"/>
<reference evidence="1" key="1">
    <citation type="submission" date="2014-09" db="EMBL/GenBank/DDBJ databases">
        <authorList>
            <person name="Magalhaes I.L.F."/>
            <person name="Oliveira U."/>
            <person name="Santos F.R."/>
            <person name="Vidigal T.H.D.A."/>
            <person name="Brescovit A.D."/>
            <person name="Santos A.J."/>
        </authorList>
    </citation>
    <scope>NUCLEOTIDE SEQUENCE</scope>
    <source>
        <tissue evidence="1">Shoot tissue taken approximately 20 cm above the soil surface</tissue>
    </source>
</reference>
<name>A0A0A9CCG6_ARUDO</name>
<sequence length="34" mass="4218">MGRFHKFNWCEGDNWIHSSRVRRRWPCVNIRGCL</sequence>
<accession>A0A0A9CCG6</accession>